<dbReference type="InterPro" id="IPR036156">
    <property type="entry name" value="Beta-gal/glucu_dom_sf"/>
</dbReference>
<dbReference type="InterPro" id="IPR006104">
    <property type="entry name" value="Glyco_hydro_2_N"/>
</dbReference>
<evidence type="ECO:0000313" key="10">
    <source>
        <dbReference type="EMBL" id="ATY46519.1"/>
    </source>
</evidence>
<feature type="domain" description="Glycoside hydrolase family 2 immunoglobulin-like beta-sandwich" evidence="7">
    <location>
        <begin position="202"/>
        <end position="293"/>
    </location>
</feature>
<dbReference type="InterPro" id="IPR023232">
    <property type="entry name" value="Glyco_hydro_2_AS"/>
</dbReference>
<evidence type="ECO:0000256" key="6">
    <source>
        <dbReference type="RuleBase" id="RU361154"/>
    </source>
</evidence>
<evidence type="ECO:0000256" key="2">
    <source>
        <dbReference type="ARBA" id="ARBA00012761"/>
    </source>
</evidence>
<dbReference type="InterPro" id="IPR006103">
    <property type="entry name" value="Glyco_hydro_2_cat"/>
</dbReference>
<dbReference type="PANTHER" id="PTHR10066">
    <property type="entry name" value="BETA-GLUCURONIDASE"/>
    <property type="match status" value="1"/>
</dbReference>
<dbReference type="PROSITE" id="PS00719">
    <property type="entry name" value="GLYCOSYL_HYDROL_F2_1"/>
    <property type="match status" value="1"/>
</dbReference>
<dbReference type="InterPro" id="IPR017853">
    <property type="entry name" value="GH"/>
</dbReference>
<keyword evidence="4 6" id="KW-0378">Hydrolase</keyword>
<evidence type="ECO:0000259" key="7">
    <source>
        <dbReference type="Pfam" id="PF00703"/>
    </source>
</evidence>
<protein>
    <recommendedName>
        <fullName evidence="3">Beta-glucuronidase</fullName>
        <ecNumber evidence="2">3.2.1.31</ecNumber>
    </recommendedName>
</protein>
<dbReference type="PRINTS" id="PR00132">
    <property type="entry name" value="GLHYDRLASE2"/>
</dbReference>
<dbReference type="InterPro" id="IPR006102">
    <property type="entry name" value="Ig-like_GH2"/>
</dbReference>
<evidence type="ECO:0000256" key="1">
    <source>
        <dbReference type="ARBA" id="ARBA00007401"/>
    </source>
</evidence>
<dbReference type="GO" id="GO:0005975">
    <property type="term" value="P:carbohydrate metabolic process"/>
    <property type="evidence" value="ECO:0007669"/>
    <property type="project" value="InterPro"/>
</dbReference>
<dbReference type="FunFam" id="3.20.20.80:FF:000080">
    <property type="entry name" value="Beta-glucuronidase UidA"/>
    <property type="match status" value="1"/>
</dbReference>
<dbReference type="InterPro" id="IPR006101">
    <property type="entry name" value="Glyco_hydro_2"/>
</dbReference>
<dbReference type="InterPro" id="IPR023230">
    <property type="entry name" value="Glyco_hydro_2_CS"/>
</dbReference>
<proteinExistence type="inferred from homology"/>
<dbReference type="NCBIfam" id="NF007538">
    <property type="entry name" value="PRK10150.1"/>
    <property type="match status" value="1"/>
</dbReference>
<dbReference type="Gene3D" id="2.60.40.10">
    <property type="entry name" value="Immunoglobulins"/>
    <property type="match status" value="1"/>
</dbReference>
<keyword evidence="5 6" id="KW-0326">Glycosidase</keyword>
<dbReference type="Pfam" id="PF00703">
    <property type="entry name" value="Glyco_hydro_2"/>
    <property type="match status" value="1"/>
</dbReference>
<dbReference type="PROSITE" id="PS00608">
    <property type="entry name" value="GLYCOSYL_HYDROL_F2_2"/>
    <property type="match status" value="1"/>
</dbReference>
<dbReference type="Pfam" id="PF02837">
    <property type="entry name" value="Glyco_hydro_2_N"/>
    <property type="match status" value="1"/>
</dbReference>
<comment type="similarity">
    <text evidence="1 6">Belongs to the glycosyl hydrolase 2 family.</text>
</comment>
<dbReference type="SUPFAM" id="SSF51445">
    <property type="entry name" value="(Trans)glycosidases"/>
    <property type="match status" value="1"/>
</dbReference>
<name>A0A2H4RBQ7_STRAG</name>
<evidence type="ECO:0000259" key="8">
    <source>
        <dbReference type="Pfam" id="PF02836"/>
    </source>
</evidence>
<dbReference type="GO" id="GO:0004566">
    <property type="term" value="F:beta-glucuronidase activity"/>
    <property type="evidence" value="ECO:0007669"/>
    <property type="project" value="UniProtKB-EC"/>
</dbReference>
<feature type="domain" description="Glycoside hydrolase family 2 catalytic" evidence="8">
    <location>
        <begin position="295"/>
        <end position="610"/>
    </location>
</feature>
<dbReference type="GO" id="GO:0019391">
    <property type="term" value="P:glucuronoside catabolic process"/>
    <property type="evidence" value="ECO:0007669"/>
    <property type="project" value="TreeGrafter"/>
</dbReference>
<dbReference type="Gene3D" id="3.20.20.80">
    <property type="entry name" value="Glycosidases"/>
    <property type="match status" value="1"/>
</dbReference>
<accession>A0A2H4RBQ7</accession>
<sequence>MILLTSLKKKQMILNDSVKGECMLYPLLTKTRNTYDLGGIWNFKLGEHNPNELLPSDEVMVIPTSFNDLMVSKEKRNYIGDFWYEKVIEVPKVSEDEEMVLRFGSVTHQAKIYVDGVLVGEHKGGFTPFEVLVPECKYNNEKIKISICANNVLDYTTLPVGNYSEIIQEDGSIKKKVRENFDFFNYAGVHRPLKLMIRPKNHISDITITSRLSDDLQSADLHFLVETNQKVDEVRISVFDEDNKLVGETKDSRLFLSDVHLWEVLNAYLYTARVEIFVDNQLQDVYEENFGLREIEVTNGQFLLNRKPIYFKGFGKHEDTFINGRGLNEAANLMDLNLLKDIGANSFRTSHYPYSEEMMRLADRMGVLVIDEVPAVGLFQNFNASLDLSPKDNGTWSLMQTKAAHEQAIQELVKRDKNHPSVVMWVVANEPASHEAGAHDYFEPLVKLYKDLDPQKRPVTLVNILMATPDRDQVMDLVDVICLNRYYGWYVDHGDLTNAEVGLRKELLEWQDKFPDKPIIITEYGADTLPGLHSTWNIPYTEEFQCDFYEMSHRVFDGIPNLVGEQVWNFADFETNLMILRVQGNHKGLFSRNRQPKQVVKEFKKRWMTIPHYHNKKNSVK</sequence>
<dbReference type="InterPro" id="IPR013783">
    <property type="entry name" value="Ig-like_fold"/>
</dbReference>
<dbReference type="Pfam" id="PF02836">
    <property type="entry name" value="Glyco_hydro_2_C"/>
    <property type="match status" value="1"/>
</dbReference>
<dbReference type="SUPFAM" id="SSF49785">
    <property type="entry name" value="Galactose-binding domain-like"/>
    <property type="match status" value="1"/>
</dbReference>
<evidence type="ECO:0000259" key="9">
    <source>
        <dbReference type="Pfam" id="PF02837"/>
    </source>
</evidence>
<dbReference type="GO" id="GO:0030246">
    <property type="term" value="F:carbohydrate binding"/>
    <property type="evidence" value="ECO:0007669"/>
    <property type="project" value="TreeGrafter"/>
</dbReference>
<dbReference type="PANTHER" id="PTHR10066:SF67">
    <property type="entry name" value="BETA-GLUCURONIDASE"/>
    <property type="match status" value="1"/>
</dbReference>
<gene>
    <name evidence="10" type="primary">gus</name>
</gene>
<organism evidence="10">
    <name type="scientific">Streptococcus agalactiae</name>
    <dbReference type="NCBI Taxonomy" id="1311"/>
    <lineage>
        <taxon>Bacteria</taxon>
        <taxon>Bacillati</taxon>
        <taxon>Bacillota</taxon>
        <taxon>Bacilli</taxon>
        <taxon>Lactobacillales</taxon>
        <taxon>Streptococcaceae</taxon>
        <taxon>Streptococcus</taxon>
    </lineage>
</organism>
<evidence type="ECO:0000256" key="3">
    <source>
        <dbReference type="ARBA" id="ARBA00016205"/>
    </source>
</evidence>
<dbReference type="EC" id="3.2.1.31" evidence="2"/>
<dbReference type="Gene3D" id="2.60.120.260">
    <property type="entry name" value="Galactose-binding domain-like"/>
    <property type="match status" value="1"/>
</dbReference>
<evidence type="ECO:0000256" key="4">
    <source>
        <dbReference type="ARBA" id="ARBA00022801"/>
    </source>
</evidence>
<dbReference type="InterPro" id="IPR008979">
    <property type="entry name" value="Galactose-bd-like_sf"/>
</dbReference>
<dbReference type="EMBL" id="MF282013">
    <property type="protein sequence ID" value="ATY46519.1"/>
    <property type="molecule type" value="Genomic_DNA"/>
</dbReference>
<dbReference type="AlphaFoldDB" id="A0A2H4RBQ7"/>
<dbReference type="SUPFAM" id="SSF49303">
    <property type="entry name" value="beta-Galactosidase/glucuronidase domain"/>
    <property type="match status" value="1"/>
</dbReference>
<reference evidence="10" key="1">
    <citation type="submission" date="2017-06" db="EMBL/GenBank/DDBJ databases">
        <title>Characteristics and molecular determinants of a highly selective glycyrrhizin-hydrolyzing beta-glucuronidase from Staphylococcus pasteuri 3I10.</title>
        <authorList>
            <person name="Wei B."/>
            <person name="Yan R."/>
        </authorList>
    </citation>
    <scope>NUCLEOTIDE SEQUENCE</scope>
    <source>
        <strain evidence="10">3X23</strain>
    </source>
</reference>
<feature type="domain" description="Glycosyl hydrolases family 2 sugar binding" evidence="9">
    <location>
        <begin position="73"/>
        <end position="199"/>
    </location>
</feature>
<evidence type="ECO:0000256" key="5">
    <source>
        <dbReference type="ARBA" id="ARBA00023295"/>
    </source>
</evidence>